<dbReference type="Pfam" id="PF07690">
    <property type="entry name" value="MFS_1"/>
    <property type="match status" value="1"/>
</dbReference>
<dbReference type="CDD" id="cd06173">
    <property type="entry name" value="MFS_MefA_like"/>
    <property type="match status" value="1"/>
</dbReference>
<keyword evidence="3 6" id="KW-0812">Transmembrane</keyword>
<accession>A0ABY8USV7</accession>
<feature type="transmembrane region" description="Helical" evidence="6">
    <location>
        <begin position="358"/>
        <end position="376"/>
    </location>
</feature>
<name>A0ABY8USV7_9BACI</name>
<dbReference type="Proteomes" id="UP001236652">
    <property type="component" value="Chromosome"/>
</dbReference>
<dbReference type="RefSeq" id="WP_231416859.1">
    <property type="nucleotide sequence ID" value="NZ_CP126446.1"/>
</dbReference>
<evidence type="ECO:0000256" key="5">
    <source>
        <dbReference type="ARBA" id="ARBA00023136"/>
    </source>
</evidence>
<feature type="transmembrane region" description="Helical" evidence="6">
    <location>
        <begin position="292"/>
        <end position="311"/>
    </location>
</feature>
<feature type="transmembrane region" description="Helical" evidence="6">
    <location>
        <begin position="317"/>
        <end position="337"/>
    </location>
</feature>
<keyword evidence="5 6" id="KW-0472">Membrane</keyword>
<feature type="transmembrane region" description="Helical" evidence="6">
    <location>
        <begin position="382"/>
        <end position="403"/>
    </location>
</feature>
<dbReference type="InterPro" id="IPR036259">
    <property type="entry name" value="MFS_trans_sf"/>
</dbReference>
<feature type="transmembrane region" description="Helical" evidence="6">
    <location>
        <begin position="146"/>
        <end position="165"/>
    </location>
</feature>
<sequence>MIILLHYYTINKNFLKMWSSNLSSVLGQRFRELVIPIIVLTLTASPLITALVALSQQAGGLLFAIPAGTWIESKDKRNVMIYSKAISSVLLLILSFLLFQGEFTSLLIAVVLFLLGIVGLLSRTAFNSLIPKVSGRENLVNAHTSLEAADAISTLIGPIVAGFFLAQFGSAATILVCGGLMLISMLFILSVQVTGETIDNHTNKVGNKEKLKKFWQQAVEGFTILFTNTSQVVCTIVICLLSFSTTFVVLTVVIHGKTAMDLEPDRIGLLLSCAGVGNIAGVVLLRWVKKLSWIPLLSIMLIVSGMGTLLIGMGTNFYVACFGMFLFDGALSMAFVIQASIHQGITPDHMLSRVKSSTYVMGGISGILGTFLSGAIPEAVNSYIALWTGASVLIVPSVLLLFLTSHSTRVDKVEPLQM</sequence>
<dbReference type="EMBL" id="CP126446">
    <property type="protein sequence ID" value="WIF96589.1"/>
    <property type="molecule type" value="Genomic_DNA"/>
</dbReference>
<keyword evidence="8" id="KW-1185">Reference proteome</keyword>
<feature type="transmembrane region" description="Helical" evidence="6">
    <location>
        <begin position="105"/>
        <end position="126"/>
    </location>
</feature>
<feature type="transmembrane region" description="Helical" evidence="6">
    <location>
        <begin position="33"/>
        <end position="54"/>
    </location>
</feature>
<keyword evidence="4 6" id="KW-1133">Transmembrane helix</keyword>
<evidence type="ECO:0000256" key="3">
    <source>
        <dbReference type="ARBA" id="ARBA00022692"/>
    </source>
</evidence>
<keyword evidence="2" id="KW-1003">Cell membrane</keyword>
<protein>
    <submittedName>
        <fullName evidence="7">MFS transporter</fullName>
    </submittedName>
</protein>
<dbReference type="PANTHER" id="PTHR23513">
    <property type="entry name" value="INTEGRAL MEMBRANE EFFLUX PROTEIN-RELATED"/>
    <property type="match status" value="1"/>
</dbReference>
<evidence type="ECO:0000313" key="7">
    <source>
        <dbReference type="EMBL" id="WIF96589.1"/>
    </source>
</evidence>
<organism evidence="7 8">
    <name type="scientific">Pontibacillus chungwhensis</name>
    <dbReference type="NCBI Taxonomy" id="265426"/>
    <lineage>
        <taxon>Bacteria</taxon>
        <taxon>Bacillati</taxon>
        <taxon>Bacillota</taxon>
        <taxon>Bacilli</taxon>
        <taxon>Bacillales</taxon>
        <taxon>Bacillaceae</taxon>
        <taxon>Pontibacillus</taxon>
    </lineage>
</organism>
<evidence type="ECO:0000256" key="6">
    <source>
        <dbReference type="SAM" id="Phobius"/>
    </source>
</evidence>
<reference evidence="7 8" key="1">
    <citation type="submission" date="2023-05" db="EMBL/GenBank/DDBJ databases">
        <title>Comparative genomics reveals the evidence of polycyclic aromatic hydrocarbons degradation in moderately halophilic genus Pontibacillus.</title>
        <authorList>
            <person name="Yang H."/>
            <person name="Qian Z."/>
        </authorList>
    </citation>
    <scope>NUCLEOTIDE SEQUENCE [LARGE SCALE GENOMIC DNA]</scope>
    <source>
        <strain evidence="8">HN14</strain>
    </source>
</reference>
<dbReference type="Gene3D" id="1.20.1250.20">
    <property type="entry name" value="MFS general substrate transporter like domains"/>
    <property type="match status" value="1"/>
</dbReference>
<feature type="transmembrane region" description="Helical" evidence="6">
    <location>
        <begin position="267"/>
        <end position="285"/>
    </location>
</feature>
<proteinExistence type="predicted"/>
<dbReference type="SUPFAM" id="SSF103473">
    <property type="entry name" value="MFS general substrate transporter"/>
    <property type="match status" value="1"/>
</dbReference>
<feature type="transmembrane region" description="Helical" evidence="6">
    <location>
        <begin position="232"/>
        <end position="255"/>
    </location>
</feature>
<feature type="transmembrane region" description="Helical" evidence="6">
    <location>
        <begin position="81"/>
        <end position="99"/>
    </location>
</feature>
<dbReference type="InterPro" id="IPR011701">
    <property type="entry name" value="MFS"/>
</dbReference>
<evidence type="ECO:0000256" key="2">
    <source>
        <dbReference type="ARBA" id="ARBA00022475"/>
    </source>
</evidence>
<evidence type="ECO:0000313" key="8">
    <source>
        <dbReference type="Proteomes" id="UP001236652"/>
    </source>
</evidence>
<evidence type="ECO:0000256" key="4">
    <source>
        <dbReference type="ARBA" id="ARBA00022989"/>
    </source>
</evidence>
<comment type="subcellular location">
    <subcellularLocation>
        <location evidence="1">Cell membrane</location>
        <topology evidence="1">Multi-pass membrane protein</topology>
    </subcellularLocation>
</comment>
<evidence type="ECO:0000256" key="1">
    <source>
        <dbReference type="ARBA" id="ARBA00004651"/>
    </source>
</evidence>
<feature type="transmembrane region" description="Helical" evidence="6">
    <location>
        <begin position="171"/>
        <end position="191"/>
    </location>
</feature>
<gene>
    <name evidence="7" type="ORF">QNI29_12595</name>
</gene>
<dbReference type="PANTHER" id="PTHR23513:SF6">
    <property type="entry name" value="MAJOR FACILITATOR SUPERFAMILY ASSOCIATED DOMAIN-CONTAINING PROTEIN"/>
    <property type="match status" value="1"/>
</dbReference>